<comment type="similarity">
    <text evidence="5">Belongs to the SAT4 family.</text>
</comment>
<reference evidence="8 9" key="1">
    <citation type="submission" date="2020-03" db="EMBL/GenBank/DDBJ databases">
        <title>Draft Genome Sequence of Cudoniella acicularis.</title>
        <authorList>
            <person name="Buettner E."/>
            <person name="Kellner H."/>
        </authorList>
    </citation>
    <scope>NUCLEOTIDE SEQUENCE [LARGE SCALE GENOMIC DNA]</scope>
    <source>
        <strain evidence="8 9">DSM 108380</strain>
    </source>
</reference>
<evidence type="ECO:0000256" key="1">
    <source>
        <dbReference type="ARBA" id="ARBA00004141"/>
    </source>
</evidence>
<evidence type="ECO:0000256" key="5">
    <source>
        <dbReference type="ARBA" id="ARBA00038359"/>
    </source>
</evidence>
<evidence type="ECO:0000313" key="8">
    <source>
        <dbReference type="EMBL" id="KAF4630529.1"/>
    </source>
</evidence>
<dbReference type="GO" id="GO:0016020">
    <property type="term" value="C:membrane"/>
    <property type="evidence" value="ECO:0007669"/>
    <property type="project" value="UniProtKB-SubCell"/>
</dbReference>
<comment type="caution">
    <text evidence="8">The sequence shown here is derived from an EMBL/GenBank/DDBJ whole genome shotgun (WGS) entry which is preliminary data.</text>
</comment>
<keyword evidence="9" id="KW-1185">Reference proteome</keyword>
<proteinExistence type="inferred from homology"/>
<dbReference type="EMBL" id="JAAMPI010000541">
    <property type="protein sequence ID" value="KAF4630529.1"/>
    <property type="molecule type" value="Genomic_DNA"/>
</dbReference>
<dbReference type="AlphaFoldDB" id="A0A8H4RI42"/>
<dbReference type="PANTHER" id="PTHR33048:SF47">
    <property type="entry name" value="INTEGRAL MEMBRANE PROTEIN-RELATED"/>
    <property type="match status" value="1"/>
</dbReference>
<feature type="transmembrane region" description="Helical" evidence="6">
    <location>
        <begin position="107"/>
        <end position="131"/>
    </location>
</feature>
<name>A0A8H4RI42_9HELO</name>
<keyword evidence="3 6" id="KW-1133">Transmembrane helix</keyword>
<evidence type="ECO:0000256" key="3">
    <source>
        <dbReference type="ARBA" id="ARBA00022989"/>
    </source>
</evidence>
<organism evidence="8 9">
    <name type="scientific">Cudoniella acicularis</name>
    <dbReference type="NCBI Taxonomy" id="354080"/>
    <lineage>
        <taxon>Eukaryota</taxon>
        <taxon>Fungi</taxon>
        <taxon>Dikarya</taxon>
        <taxon>Ascomycota</taxon>
        <taxon>Pezizomycotina</taxon>
        <taxon>Leotiomycetes</taxon>
        <taxon>Helotiales</taxon>
        <taxon>Tricladiaceae</taxon>
        <taxon>Cudoniella</taxon>
    </lineage>
</organism>
<evidence type="ECO:0000256" key="2">
    <source>
        <dbReference type="ARBA" id="ARBA00022692"/>
    </source>
</evidence>
<dbReference type="InterPro" id="IPR049326">
    <property type="entry name" value="Rhodopsin_dom_fungi"/>
</dbReference>
<evidence type="ECO:0000256" key="6">
    <source>
        <dbReference type="SAM" id="Phobius"/>
    </source>
</evidence>
<feature type="transmembrane region" description="Helical" evidence="6">
    <location>
        <begin position="47"/>
        <end position="66"/>
    </location>
</feature>
<evidence type="ECO:0000256" key="4">
    <source>
        <dbReference type="ARBA" id="ARBA00023136"/>
    </source>
</evidence>
<dbReference type="Proteomes" id="UP000566819">
    <property type="component" value="Unassembled WGS sequence"/>
</dbReference>
<dbReference type="PANTHER" id="PTHR33048">
    <property type="entry name" value="PTH11-LIKE INTEGRAL MEMBRANE PROTEIN (AFU_ORTHOLOGUE AFUA_5G11245)"/>
    <property type="match status" value="1"/>
</dbReference>
<evidence type="ECO:0000259" key="7">
    <source>
        <dbReference type="Pfam" id="PF20684"/>
    </source>
</evidence>
<feature type="domain" description="Rhodopsin" evidence="7">
    <location>
        <begin position="93"/>
        <end position="179"/>
    </location>
</feature>
<sequence length="276" mass="30178">MAHDQDPAYVLAAGATFLVLCTIVVALRFSTRLLQKANFGIDDYLTIPSLLLVIGCATVLIIGVNLRVLAYPTPPPTNVQDPKDEKSYNFTKVEKVLRLQMTTSRKVAVLAVFGLGAVALMASLIRMALFINIVEIAEGKVKAANLDNNLLVTRGLYWSTLESGLALTACCLPTLNALARLPALRSVIDSIRSVVSLSSFNLGSQKLSVGNDSHQFKTEDEYSMASRTAFVPNDPKSANFETYAMGNVSKTSRQDHGERKEDIWVDKVIEQRDNVV</sequence>
<keyword evidence="4 6" id="KW-0472">Membrane</keyword>
<accession>A0A8H4RI42</accession>
<dbReference type="OrthoDB" id="5393606at2759"/>
<evidence type="ECO:0000313" key="9">
    <source>
        <dbReference type="Proteomes" id="UP000566819"/>
    </source>
</evidence>
<protein>
    <recommendedName>
        <fullName evidence="7">Rhodopsin domain-containing protein</fullName>
    </recommendedName>
</protein>
<dbReference type="InterPro" id="IPR052337">
    <property type="entry name" value="SAT4-like"/>
</dbReference>
<keyword evidence="2 6" id="KW-0812">Transmembrane</keyword>
<feature type="transmembrane region" description="Helical" evidence="6">
    <location>
        <begin position="7"/>
        <end position="27"/>
    </location>
</feature>
<gene>
    <name evidence="8" type="ORF">G7Y89_g7613</name>
</gene>
<comment type="subcellular location">
    <subcellularLocation>
        <location evidence="1">Membrane</location>
        <topology evidence="1">Multi-pass membrane protein</topology>
    </subcellularLocation>
</comment>
<dbReference type="Pfam" id="PF20684">
    <property type="entry name" value="Fung_rhodopsin"/>
    <property type="match status" value="1"/>
</dbReference>